<reference evidence="3" key="2">
    <citation type="journal article" date="2015" name="Gigascience">
        <title>Reconstructing a comprehensive transcriptome assembly of a white-pupal translocated strain of the pest fruit fly Bactrocera cucurbitae.</title>
        <authorList>
            <person name="Sim S.B."/>
            <person name="Calla B."/>
            <person name="Hall B."/>
            <person name="DeRego T."/>
            <person name="Geib S.M."/>
        </authorList>
    </citation>
    <scope>NUCLEOTIDE SEQUENCE</scope>
</reference>
<gene>
    <name evidence="3" type="primary">Kif4</name>
    <name evidence="3" type="ORF">g.44386</name>
</gene>
<sequence length="163" mass="17824">MQRLTTSRNTSNTTENDTFTTATSHPERKQTISSKRKLGGCKCRLDCKNKRCGCFSLGDKCSSKCHCSDACKNGKQSSDNDDKENDESGGSEDSEQSATQATAERSLERTPPKVNTSTGNNDVSKDAESTFAKPTNPAYLTPKMARLSTISFDLPSAKKKFFE</sequence>
<reference evidence="3" key="1">
    <citation type="submission" date="2014-11" db="EMBL/GenBank/DDBJ databases">
        <authorList>
            <person name="Geib S."/>
        </authorList>
    </citation>
    <scope>NUCLEOTIDE SEQUENCE</scope>
</reference>
<evidence type="ECO:0000259" key="2">
    <source>
        <dbReference type="SMART" id="SM01114"/>
    </source>
</evidence>
<protein>
    <submittedName>
        <fullName evidence="3">Chromosome-associated kinesin KIF4</fullName>
    </submittedName>
</protein>
<feature type="compositionally biased region" description="Acidic residues" evidence="1">
    <location>
        <begin position="79"/>
        <end position="95"/>
    </location>
</feature>
<feature type="region of interest" description="Disordered" evidence="1">
    <location>
        <begin position="61"/>
        <end position="139"/>
    </location>
</feature>
<dbReference type="EMBL" id="GBXI01015538">
    <property type="protein sequence ID" value="JAC98753.1"/>
    <property type="molecule type" value="Transcribed_RNA"/>
</dbReference>
<dbReference type="AlphaFoldDB" id="A0A0A1WI97"/>
<feature type="compositionally biased region" description="Low complexity" evidence="1">
    <location>
        <begin position="1"/>
        <end position="23"/>
    </location>
</feature>
<dbReference type="SMART" id="SM01114">
    <property type="entry name" value="CXC"/>
    <property type="match status" value="1"/>
</dbReference>
<dbReference type="InterPro" id="IPR033467">
    <property type="entry name" value="Tesmin/TSO1-like_CXC"/>
</dbReference>
<evidence type="ECO:0000313" key="3">
    <source>
        <dbReference type="EMBL" id="JAC98753.1"/>
    </source>
</evidence>
<accession>A0A0A1WI97</accession>
<name>A0A0A1WI97_ZEUCU</name>
<feature type="region of interest" description="Disordered" evidence="1">
    <location>
        <begin position="1"/>
        <end position="31"/>
    </location>
</feature>
<proteinExistence type="predicted"/>
<feature type="domain" description="Tesmin/TSO1-like CXC" evidence="2">
    <location>
        <begin position="36"/>
        <end position="77"/>
    </location>
</feature>
<feature type="compositionally biased region" description="Polar residues" evidence="1">
    <location>
        <begin position="113"/>
        <end position="122"/>
    </location>
</feature>
<organism evidence="3">
    <name type="scientific">Zeugodacus cucurbitae</name>
    <name type="common">Melon fruit fly</name>
    <name type="synonym">Bactrocera cucurbitae</name>
    <dbReference type="NCBI Taxonomy" id="28588"/>
    <lineage>
        <taxon>Eukaryota</taxon>
        <taxon>Metazoa</taxon>
        <taxon>Ecdysozoa</taxon>
        <taxon>Arthropoda</taxon>
        <taxon>Hexapoda</taxon>
        <taxon>Insecta</taxon>
        <taxon>Pterygota</taxon>
        <taxon>Neoptera</taxon>
        <taxon>Endopterygota</taxon>
        <taxon>Diptera</taxon>
        <taxon>Brachycera</taxon>
        <taxon>Muscomorpha</taxon>
        <taxon>Tephritoidea</taxon>
        <taxon>Tephritidae</taxon>
        <taxon>Zeugodacus</taxon>
        <taxon>Zeugodacus</taxon>
    </lineage>
</organism>
<evidence type="ECO:0000256" key="1">
    <source>
        <dbReference type="SAM" id="MobiDB-lite"/>
    </source>
</evidence>